<evidence type="ECO:0000256" key="1">
    <source>
        <dbReference type="SAM" id="Phobius"/>
    </source>
</evidence>
<evidence type="ECO:0000313" key="2">
    <source>
        <dbReference type="EMBL" id="SNZ02926.1"/>
    </source>
</evidence>
<accession>A0A285N4L5</accession>
<evidence type="ECO:0000313" key="3">
    <source>
        <dbReference type="Proteomes" id="UP000219453"/>
    </source>
</evidence>
<keyword evidence="1" id="KW-0472">Membrane</keyword>
<keyword evidence="1" id="KW-1133">Transmembrane helix</keyword>
<dbReference type="OrthoDB" id="306607at2157"/>
<sequence length="103" mass="10469">MSVRSLARGRWQQRSLAGLTVMVLFSPVFAWAATRVGYSEPMENAAEAAGAASHAVATDVSLFSGYALPGLGPHLGTLGGALFGTVLTLVLGVGVARALAPSN</sequence>
<keyword evidence="1" id="KW-0812">Transmembrane</keyword>
<dbReference type="Proteomes" id="UP000219453">
    <property type="component" value="Unassembled WGS sequence"/>
</dbReference>
<dbReference type="RefSeq" id="WP_097007206.1">
    <property type="nucleotide sequence ID" value="NZ_OBEJ01000001.1"/>
</dbReference>
<reference evidence="2 3" key="1">
    <citation type="submission" date="2017-09" db="EMBL/GenBank/DDBJ databases">
        <authorList>
            <person name="Ehlers B."/>
            <person name="Leendertz F.H."/>
        </authorList>
    </citation>
    <scope>NUCLEOTIDE SEQUENCE [LARGE SCALE GENOMIC DNA]</scope>
    <source>
        <strain evidence="2 3">DSM 27208</strain>
    </source>
</reference>
<organism evidence="2 3">
    <name type="scientific">Natronoarchaeum philippinense</name>
    <dbReference type="NCBI Taxonomy" id="558529"/>
    <lineage>
        <taxon>Archaea</taxon>
        <taxon>Methanobacteriati</taxon>
        <taxon>Methanobacteriota</taxon>
        <taxon>Stenosarchaea group</taxon>
        <taxon>Halobacteria</taxon>
        <taxon>Halobacteriales</taxon>
        <taxon>Natronoarchaeaceae</taxon>
    </lineage>
</organism>
<dbReference type="AlphaFoldDB" id="A0A285N4L5"/>
<dbReference type="EMBL" id="OBEJ01000001">
    <property type="protein sequence ID" value="SNZ02926.1"/>
    <property type="molecule type" value="Genomic_DNA"/>
</dbReference>
<proteinExistence type="predicted"/>
<protein>
    <submittedName>
        <fullName evidence="2">Cobalt/nickel transport protein</fullName>
    </submittedName>
</protein>
<feature type="transmembrane region" description="Helical" evidence="1">
    <location>
        <begin position="78"/>
        <end position="100"/>
    </location>
</feature>
<keyword evidence="3" id="KW-1185">Reference proteome</keyword>
<gene>
    <name evidence="2" type="ORF">SAMN06269185_0147</name>
</gene>
<name>A0A285N4L5_NATPI</name>